<keyword evidence="3" id="KW-1185">Reference proteome</keyword>
<evidence type="ECO:0000256" key="1">
    <source>
        <dbReference type="SAM" id="MobiDB-lite"/>
    </source>
</evidence>
<dbReference type="AlphaFoldDB" id="A0AA88VUC1"/>
<gene>
    <name evidence="2" type="ORF">RJ639_005308</name>
</gene>
<evidence type="ECO:0000313" key="3">
    <source>
        <dbReference type="Proteomes" id="UP001188597"/>
    </source>
</evidence>
<dbReference type="Proteomes" id="UP001188597">
    <property type="component" value="Unassembled WGS sequence"/>
</dbReference>
<evidence type="ECO:0000313" key="2">
    <source>
        <dbReference type="EMBL" id="KAK3015162.1"/>
    </source>
</evidence>
<accession>A0AA88VUC1</accession>
<dbReference type="EMBL" id="JAVXUP010001162">
    <property type="protein sequence ID" value="KAK3015162.1"/>
    <property type="molecule type" value="Genomic_DNA"/>
</dbReference>
<feature type="region of interest" description="Disordered" evidence="1">
    <location>
        <begin position="1"/>
        <end position="29"/>
    </location>
</feature>
<organism evidence="2 3">
    <name type="scientific">Escallonia herrerae</name>
    <dbReference type="NCBI Taxonomy" id="1293975"/>
    <lineage>
        <taxon>Eukaryota</taxon>
        <taxon>Viridiplantae</taxon>
        <taxon>Streptophyta</taxon>
        <taxon>Embryophyta</taxon>
        <taxon>Tracheophyta</taxon>
        <taxon>Spermatophyta</taxon>
        <taxon>Magnoliopsida</taxon>
        <taxon>eudicotyledons</taxon>
        <taxon>Gunneridae</taxon>
        <taxon>Pentapetalae</taxon>
        <taxon>asterids</taxon>
        <taxon>campanulids</taxon>
        <taxon>Escalloniales</taxon>
        <taxon>Escalloniaceae</taxon>
        <taxon>Escallonia</taxon>
    </lineage>
</organism>
<name>A0AA88VUC1_9ASTE</name>
<proteinExistence type="predicted"/>
<reference evidence="2" key="1">
    <citation type="submission" date="2022-12" db="EMBL/GenBank/DDBJ databases">
        <title>Draft genome assemblies for two species of Escallonia (Escalloniales).</title>
        <authorList>
            <person name="Chanderbali A."/>
            <person name="Dervinis C."/>
            <person name="Anghel I."/>
            <person name="Soltis D."/>
            <person name="Soltis P."/>
            <person name="Zapata F."/>
        </authorList>
    </citation>
    <scope>NUCLEOTIDE SEQUENCE</scope>
    <source>
        <strain evidence="2">UCBG64.0493</strain>
        <tissue evidence="2">Leaf</tissue>
    </source>
</reference>
<protein>
    <submittedName>
        <fullName evidence="2">Uncharacterized protein</fullName>
    </submittedName>
</protein>
<comment type="caution">
    <text evidence="2">The sequence shown here is derived from an EMBL/GenBank/DDBJ whole genome shotgun (WGS) entry which is preliminary data.</text>
</comment>
<sequence length="125" mass="13713">MSKEALLSELLQRSTAPSDPRQSAQTNLSRCPTAVLDSSAHPLSKDVINELKTSKSESPSPVTTAVVQQQKFLDCQILYAHDKTAKPSVSLAHQLYEAQKQALLVANLLSIAPYPFPDIWPTRIT</sequence>
<feature type="compositionally biased region" description="Polar residues" evidence="1">
    <location>
        <begin position="11"/>
        <end position="29"/>
    </location>
</feature>